<gene>
    <name evidence="1" type="ORF">HBF25_12665</name>
</gene>
<dbReference type="AlphaFoldDB" id="A0A7X5ZIY0"/>
<evidence type="ECO:0000313" key="2">
    <source>
        <dbReference type="Proteomes" id="UP000490980"/>
    </source>
</evidence>
<comment type="caution">
    <text evidence="1">The sequence shown here is derived from an EMBL/GenBank/DDBJ whole genome shotgun (WGS) entry which is preliminary data.</text>
</comment>
<name>A0A7X5ZIY0_9GAMM</name>
<organism evidence="1 2">
    <name type="scientific">Luteibacter anthropi</name>
    <dbReference type="NCBI Taxonomy" id="564369"/>
    <lineage>
        <taxon>Bacteria</taxon>
        <taxon>Pseudomonadati</taxon>
        <taxon>Pseudomonadota</taxon>
        <taxon>Gammaproteobacteria</taxon>
        <taxon>Lysobacterales</taxon>
        <taxon>Rhodanobacteraceae</taxon>
        <taxon>Luteibacter</taxon>
    </lineage>
</organism>
<evidence type="ECO:0000313" key="1">
    <source>
        <dbReference type="EMBL" id="NII07236.1"/>
    </source>
</evidence>
<sequence>MTAVVVNSAQRLQEILGDIREAWGKHHYLRVTIKTGKDRTLDQNAISHAWYEQIARELREDTPEGVKLECKLLFGVPILRAQDEEFREMYDASMKRYLSYEQKVRAMRYLPVTSLMTTMQLSRYLEDMQRHFDQRGVRLEFPESSGRVS</sequence>
<keyword evidence="2" id="KW-1185">Reference proteome</keyword>
<accession>A0A7X5ZIY0</accession>
<dbReference type="RefSeq" id="WP_166948946.1">
    <property type="nucleotide sequence ID" value="NZ_JAARLZ010000006.1"/>
</dbReference>
<dbReference type="Gene3D" id="1.10.3790.10">
    <property type="entry name" value="NinB"/>
    <property type="match status" value="1"/>
</dbReference>
<proteinExistence type="predicted"/>
<dbReference type="EMBL" id="JAARLZ010000006">
    <property type="protein sequence ID" value="NII07236.1"/>
    <property type="molecule type" value="Genomic_DNA"/>
</dbReference>
<reference evidence="1 2" key="1">
    <citation type="submission" date="2020-03" db="EMBL/GenBank/DDBJ databases">
        <authorList>
            <person name="Lai Q."/>
        </authorList>
    </citation>
    <scope>NUCLEOTIDE SEQUENCE [LARGE SCALE GENOMIC DNA]</scope>
    <source>
        <strain evidence="1 2">CCUG 25036</strain>
    </source>
</reference>
<dbReference type="InterPro" id="IPR036619">
    <property type="entry name" value="NinB_sf"/>
</dbReference>
<protein>
    <submittedName>
        <fullName evidence="1">Uncharacterized protein</fullName>
    </submittedName>
</protein>
<dbReference type="Proteomes" id="UP000490980">
    <property type="component" value="Unassembled WGS sequence"/>
</dbReference>